<protein>
    <submittedName>
        <fullName evidence="3">Isochorismatase</fullName>
    </submittedName>
</protein>
<dbReference type="Gene3D" id="3.40.50.850">
    <property type="entry name" value="Isochorismatase-like"/>
    <property type="match status" value="1"/>
</dbReference>
<evidence type="ECO:0000259" key="2">
    <source>
        <dbReference type="Pfam" id="PF00857"/>
    </source>
</evidence>
<dbReference type="InterPro" id="IPR050272">
    <property type="entry name" value="Isochorismatase-like_hydrls"/>
</dbReference>
<dbReference type="STRING" id="35703.AL524_21105"/>
<keyword evidence="1" id="KW-0378">Hydrolase</keyword>
<proteinExistence type="predicted"/>
<dbReference type="AlphaFoldDB" id="A0A2S4S0S0"/>
<dbReference type="PANTHER" id="PTHR43540:SF14">
    <property type="entry name" value="ISOCHORISMATASE"/>
    <property type="match status" value="1"/>
</dbReference>
<organism evidence="3 4">
    <name type="scientific">Citrobacter amalonaticus</name>
    <dbReference type="NCBI Taxonomy" id="35703"/>
    <lineage>
        <taxon>Bacteria</taxon>
        <taxon>Pseudomonadati</taxon>
        <taxon>Pseudomonadota</taxon>
        <taxon>Gammaproteobacteria</taxon>
        <taxon>Enterobacterales</taxon>
        <taxon>Enterobacteriaceae</taxon>
        <taxon>Citrobacter</taxon>
    </lineage>
</organism>
<sequence>MSEKHAVMVVDMQNGVFTTPRINREICVKRINQLTRAADVTLFIQHAEAGGLEEGSEGFALLPELMVPANALFVTKTACDAFYKTALEQVLSEYGIKQFVMCGCATDYCVDTTLKNGASRGYRITVAGDAHTTANRPAARAETLIAHYNDVWRNLTVPGNPVFVKSVETILQDWKAN</sequence>
<name>A0A2S4S0S0_CITAM</name>
<dbReference type="OrthoDB" id="5294192at2"/>
<feature type="domain" description="Isochorismatase-like" evidence="2">
    <location>
        <begin position="6"/>
        <end position="139"/>
    </location>
</feature>
<dbReference type="Pfam" id="PF00857">
    <property type="entry name" value="Isochorismatase"/>
    <property type="match status" value="1"/>
</dbReference>
<evidence type="ECO:0000313" key="4">
    <source>
        <dbReference type="Proteomes" id="UP000237003"/>
    </source>
</evidence>
<comment type="caution">
    <text evidence="3">The sequence shown here is derived from an EMBL/GenBank/DDBJ whole genome shotgun (WGS) entry which is preliminary data.</text>
</comment>
<dbReference type="RefSeq" id="WP_103776678.1">
    <property type="nucleotide sequence ID" value="NZ_PQLX01000002.1"/>
</dbReference>
<reference evidence="3 4" key="1">
    <citation type="submission" date="2018-01" db="EMBL/GenBank/DDBJ databases">
        <title>Complete genome sequences of 14 Citrobacter spp. isolated from plant in Canada.</title>
        <authorList>
            <person name="Bhandare S.G."/>
            <person name="Colavecchio A."/>
            <person name="Jeukens J."/>
            <person name="Emond-Rheault J.-G."/>
            <person name="Freschi L."/>
            <person name="Hamel J."/>
            <person name="Kukavica-Ibrulj I."/>
            <person name="Levesque R."/>
            <person name="Goodridge L."/>
        </authorList>
    </citation>
    <scope>NUCLEOTIDE SEQUENCE [LARGE SCALE GENOMIC DNA]</scope>
    <source>
        <strain evidence="3 4">S1285</strain>
    </source>
</reference>
<dbReference type="Proteomes" id="UP000237003">
    <property type="component" value="Unassembled WGS sequence"/>
</dbReference>
<evidence type="ECO:0000313" key="3">
    <source>
        <dbReference type="EMBL" id="POU66992.1"/>
    </source>
</evidence>
<gene>
    <name evidence="3" type="ORF">C3430_09485</name>
</gene>
<evidence type="ECO:0000256" key="1">
    <source>
        <dbReference type="ARBA" id="ARBA00022801"/>
    </source>
</evidence>
<dbReference type="GO" id="GO:0016787">
    <property type="term" value="F:hydrolase activity"/>
    <property type="evidence" value="ECO:0007669"/>
    <property type="project" value="UniProtKB-KW"/>
</dbReference>
<dbReference type="InterPro" id="IPR000868">
    <property type="entry name" value="Isochorismatase-like_dom"/>
</dbReference>
<dbReference type="SUPFAM" id="SSF52499">
    <property type="entry name" value="Isochorismatase-like hydrolases"/>
    <property type="match status" value="1"/>
</dbReference>
<dbReference type="EMBL" id="PQLX01000002">
    <property type="protein sequence ID" value="POU66992.1"/>
    <property type="molecule type" value="Genomic_DNA"/>
</dbReference>
<accession>A0A2S4S0S0</accession>
<dbReference type="InterPro" id="IPR036380">
    <property type="entry name" value="Isochorismatase-like_sf"/>
</dbReference>
<dbReference type="PANTHER" id="PTHR43540">
    <property type="entry name" value="PEROXYUREIDOACRYLATE/UREIDOACRYLATE AMIDOHYDROLASE-RELATED"/>
    <property type="match status" value="1"/>
</dbReference>